<dbReference type="InterPro" id="IPR000587">
    <property type="entry name" value="Creatinase_N"/>
</dbReference>
<dbReference type="Pfam" id="PF01321">
    <property type="entry name" value="Creatinase_N"/>
    <property type="match status" value="1"/>
</dbReference>
<dbReference type="STRING" id="58343.AQJ46_13780"/>
<protein>
    <submittedName>
        <fullName evidence="3">Peptidase M24</fullName>
    </submittedName>
</protein>
<evidence type="ECO:0000313" key="3">
    <source>
        <dbReference type="EMBL" id="KUN72090.1"/>
    </source>
</evidence>
<reference evidence="3 4" key="1">
    <citation type="submission" date="2015-10" db="EMBL/GenBank/DDBJ databases">
        <title>Draft genome sequence of Streptomyces canus DSM 40017, type strain for the species Streptomyces canus.</title>
        <authorList>
            <person name="Ruckert C."/>
            <person name="Winkler A."/>
            <person name="Kalinowski J."/>
            <person name="Kampfer P."/>
            <person name="Glaeser S."/>
        </authorList>
    </citation>
    <scope>NUCLEOTIDE SEQUENCE [LARGE SCALE GENOMIC DNA]</scope>
    <source>
        <strain evidence="3 4">DSM 40017</strain>
    </source>
</reference>
<organism evidence="3 4">
    <name type="scientific">Streptomyces canus</name>
    <dbReference type="NCBI Taxonomy" id="58343"/>
    <lineage>
        <taxon>Bacteria</taxon>
        <taxon>Bacillati</taxon>
        <taxon>Actinomycetota</taxon>
        <taxon>Actinomycetes</taxon>
        <taxon>Kitasatosporales</taxon>
        <taxon>Streptomycetaceae</taxon>
        <taxon>Streptomyces</taxon>
        <taxon>Streptomyces aurantiacus group</taxon>
    </lineage>
</organism>
<dbReference type="InterPro" id="IPR036005">
    <property type="entry name" value="Creatinase/aminopeptidase-like"/>
</dbReference>
<dbReference type="EMBL" id="LMWU01000015">
    <property type="protein sequence ID" value="KUN72090.1"/>
    <property type="molecule type" value="Genomic_DNA"/>
</dbReference>
<dbReference type="SUPFAM" id="SSF55920">
    <property type="entry name" value="Creatinase/aminopeptidase"/>
    <property type="match status" value="1"/>
</dbReference>
<dbReference type="PANTHER" id="PTHR46112:SF3">
    <property type="entry name" value="AMINOPEPTIDASE YPDF"/>
    <property type="match status" value="1"/>
</dbReference>
<proteinExistence type="predicted"/>
<comment type="caution">
    <text evidence="3">The sequence shown here is derived from an EMBL/GenBank/DDBJ whole genome shotgun (WGS) entry which is preliminary data.</text>
</comment>
<dbReference type="Pfam" id="PF00557">
    <property type="entry name" value="Peptidase_M24"/>
    <property type="match status" value="1"/>
</dbReference>
<evidence type="ECO:0000259" key="2">
    <source>
        <dbReference type="Pfam" id="PF01321"/>
    </source>
</evidence>
<sequence>MHDTPAPFTEEDYAARMSRAARDAAETGLAGLLITPGPDLTWLCGHRPAATTERLTLLVLTPGSEPRLLVPSLERPDAESAPGADAVRISDWRDGQDPYAAATGLLLPNGRYAVSDTTWALHLLGLQEALPLTTYRPLTVVLPLLRAMKDDHEVARLASAAAAADAVYEEILAVRFTGRRESEVAADLARLLREQSHSQVVTVVSSGRNSANPHHRTGERTLKKGDMVILDFGGLKDGYASHLTRTVHVGEPTEEERTVHDLVRTAQQAAFEAVAPGATCQEVDRGARRWIEDAGYGEYAAERTGHGIGVTAHEPPHLTGGEETFLAPGMCFSIGSGVYLPGRFGVRVEDVVTCTADGGRRLNATDRGMAIVA</sequence>
<dbReference type="AlphaFoldDB" id="A0A124HZU1"/>
<evidence type="ECO:0000259" key="1">
    <source>
        <dbReference type="Pfam" id="PF00557"/>
    </source>
</evidence>
<dbReference type="Gene3D" id="3.90.230.10">
    <property type="entry name" value="Creatinase/methionine aminopeptidase superfamily"/>
    <property type="match status" value="1"/>
</dbReference>
<dbReference type="InterPro" id="IPR000994">
    <property type="entry name" value="Pept_M24"/>
</dbReference>
<name>A0A124HZU1_9ACTN</name>
<feature type="domain" description="Creatinase N-terminal" evidence="2">
    <location>
        <begin position="16"/>
        <end position="147"/>
    </location>
</feature>
<dbReference type="PANTHER" id="PTHR46112">
    <property type="entry name" value="AMINOPEPTIDASE"/>
    <property type="match status" value="1"/>
</dbReference>
<gene>
    <name evidence="3" type="ORF">AQJ46_13780</name>
</gene>
<feature type="domain" description="Peptidase M24" evidence="1">
    <location>
        <begin position="157"/>
        <end position="355"/>
    </location>
</feature>
<evidence type="ECO:0000313" key="4">
    <source>
        <dbReference type="Proteomes" id="UP000053669"/>
    </source>
</evidence>
<dbReference type="Gene3D" id="3.40.350.10">
    <property type="entry name" value="Creatinase/prolidase N-terminal domain"/>
    <property type="match status" value="1"/>
</dbReference>
<accession>A0A124HZU1</accession>
<dbReference type="InterPro" id="IPR050659">
    <property type="entry name" value="Peptidase_M24B"/>
</dbReference>
<dbReference type="InterPro" id="IPR029149">
    <property type="entry name" value="Creatin/AminoP/Spt16_N"/>
</dbReference>
<dbReference type="RefSeq" id="WP_059205892.1">
    <property type="nucleotide sequence ID" value="NZ_KQ948659.1"/>
</dbReference>
<dbReference type="Proteomes" id="UP000053669">
    <property type="component" value="Unassembled WGS sequence"/>
</dbReference>
<dbReference type="SUPFAM" id="SSF53092">
    <property type="entry name" value="Creatinase/prolidase N-terminal domain"/>
    <property type="match status" value="1"/>
</dbReference>